<comment type="caution">
    <text evidence="1">The sequence shown here is derived from an EMBL/GenBank/DDBJ whole genome shotgun (WGS) entry which is preliminary data.</text>
</comment>
<name>A0A3M5TZ75_9PSED</name>
<dbReference type="AlphaFoldDB" id="A0A3M5TZ75"/>
<dbReference type="RefSeq" id="WP_147464808.1">
    <property type="nucleotide sequence ID" value="NZ_RBPY01000153.1"/>
</dbReference>
<sequence length="775" mass="87152">MTVIKDPTALTNHPHQKLSPNVLLELKSANTRLEKSYSHRTDRILRILECILQVSGLSITYACLGSPAFTITIQYCIGLLLSGRILDGSVARNIDYARHLGHLHDSLHSLTHSTPKLQLGVIMKRKNAALRESCIEMSKAIIFDSYKAWIWGGWTVSNEFHTMHLNFFEVHAKMGRDFTERLYSACNGYFKNRTTCTIECLDSLTLFLSSGLCPYTPKELQKQKISKKFLVKLANFHIQFNLGKKEAGRSEVSQDVLINDWNAHFRTFAVNYLIPCKVFAAPCSTCVTIQDIPIIPGATNKQTRRLTSRTKSIESGVVVKLKTITPLPMHTMDDSVIEALFAQLRHDYKSVVRWAELCIQSIEERLDELATIALKSRAGIPRVNKSNLSDAMLVSERIKTARKYFYKGFHPKRTFFTNCISPTCNLSSSDLTEWLCLPKSEMLVAFTIYIAAKHEEVTNSFLDKCLIPAHTVLPNGKIKLLDQFLTGAKPRAKMAEQQVELCSETQWAVEVLIRLTNPVRFYLEQQPATTNVHKKLFISTGKGFGKPKSATTKNMTGSVRSKSINAMSMQTCLDICEDEASYLAGNTSVNTVRATSVVLQVIDHLDLTLATDKLKHALFDLRLLEHYIPKLILLYLMRREINSWNTRVLIQALDGHPNTATIAGFKNKAELDIFLSTAIDLPFPQKKKIKQDTSSNTTVVIGLDEQIICVLASLEKAVLLAPDRVTPNTLYWAGLYGALRNWIYSSENQDSYLEEILETGSSMSDIQLVEAAAYV</sequence>
<accession>A0A3M5TZ75</accession>
<evidence type="ECO:0000313" key="2">
    <source>
        <dbReference type="Proteomes" id="UP000281350"/>
    </source>
</evidence>
<dbReference type="EMBL" id="RBPY01000153">
    <property type="protein sequence ID" value="RMO72261.1"/>
    <property type="molecule type" value="Genomic_DNA"/>
</dbReference>
<evidence type="ECO:0000313" key="1">
    <source>
        <dbReference type="EMBL" id="RMO72261.1"/>
    </source>
</evidence>
<protein>
    <submittedName>
        <fullName evidence="1">Uncharacterized protein</fullName>
    </submittedName>
</protein>
<organism evidence="1 2">
    <name type="scientific">Pseudomonas syringae pv. primulae</name>
    <dbReference type="NCBI Taxonomy" id="251707"/>
    <lineage>
        <taxon>Bacteria</taxon>
        <taxon>Pseudomonadati</taxon>
        <taxon>Pseudomonadota</taxon>
        <taxon>Gammaproteobacteria</taxon>
        <taxon>Pseudomonadales</taxon>
        <taxon>Pseudomonadaceae</taxon>
        <taxon>Pseudomonas</taxon>
    </lineage>
</organism>
<dbReference type="Proteomes" id="UP000281350">
    <property type="component" value="Unassembled WGS sequence"/>
</dbReference>
<proteinExistence type="predicted"/>
<reference evidence="1 2" key="1">
    <citation type="submission" date="2018-08" db="EMBL/GenBank/DDBJ databases">
        <title>Recombination of ecologically and evolutionarily significant loci maintains genetic cohesion in the Pseudomonas syringae species complex.</title>
        <authorList>
            <person name="Dillon M."/>
            <person name="Thakur S."/>
            <person name="Almeida R.N.D."/>
            <person name="Weir B.S."/>
            <person name="Guttman D.S."/>
        </authorList>
    </citation>
    <scope>NUCLEOTIDE SEQUENCE [LARGE SCALE GENOMIC DNA]</scope>
    <source>
        <strain evidence="1 2">ICMP 2732</strain>
    </source>
</reference>
<gene>
    <name evidence="1" type="ORF">ALQ36_01005</name>
</gene>